<comment type="caution">
    <text evidence="10">The sequence shown here is derived from an EMBL/GenBank/DDBJ whole genome shotgun (WGS) entry which is preliminary data.</text>
</comment>
<feature type="binding site" evidence="8">
    <location>
        <begin position="170"/>
        <end position="173"/>
    </location>
    <ligand>
        <name>GTP</name>
        <dbReference type="ChEBI" id="CHEBI:37565"/>
    </ligand>
</feature>
<dbReference type="GO" id="GO:0006449">
    <property type="term" value="P:regulation of translational termination"/>
    <property type="evidence" value="ECO:0007669"/>
    <property type="project" value="UniProtKB-UniRule"/>
</dbReference>
<comment type="similarity">
    <text evidence="2 8">Belongs to the TRAFAC class translation factor GTPase superfamily. Classic translation factor GTPase family. PrfC subfamily.</text>
</comment>
<keyword evidence="4 8" id="KW-0547">Nucleotide-binding</keyword>
<comment type="subcellular location">
    <subcellularLocation>
        <location evidence="1 8">Cytoplasm</location>
    </subcellularLocation>
</comment>
<dbReference type="EMBL" id="JDSS02000019">
    <property type="protein sequence ID" value="KFB68685.1"/>
    <property type="molecule type" value="Genomic_DNA"/>
</dbReference>
<dbReference type="FunFam" id="3.40.50.300:FF:000542">
    <property type="entry name" value="Peptide chain release factor 3"/>
    <property type="match status" value="1"/>
</dbReference>
<dbReference type="Gene3D" id="3.30.70.3280">
    <property type="entry name" value="Peptide chain release factor 3, domain III"/>
    <property type="match status" value="1"/>
</dbReference>
<dbReference type="InterPro" id="IPR027417">
    <property type="entry name" value="P-loop_NTPase"/>
</dbReference>
<feature type="binding site" evidence="8">
    <location>
        <begin position="48"/>
        <end position="55"/>
    </location>
    <ligand>
        <name>GTP</name>
        <dbReference type="ChEBI" id="CHEBI:37565"/>
    </ligand>
</feature>
<organism evidence="10 11">
    <name type="scientific">Candidatus Accumulibacter vicinus</name>
    <dbReference type="NCBI Taxonomy" id="2954382"/>
    <lineage>
        <taxon>Bacteria</taxon>
        <taxon>Pseudomonadati</taxon>
        <taxon>Pseudomonadota</taxon>
        <taxon>Betaproteobacteria</taxon>
        <taxon>Candidatus Accumulibacter</taxon>
    </lineage>
</organism>
<feature type="binding site" evidence="8">
    <location>
        <begin position="116"/>
        <end position="120"/>
    </location>
    <ligand>
        <name>GTP</name>
        <dbReference type="ChEBI" id="CHEBI:37565"/>
    </ligand>
</feature>
<dbReference type="Pfam" id="PF00009">
    <property type="entry name" value="GTP_EFTU"/>
    <property type="match status" value="1"/>
</dbReference>
<evidence type="ECO:0000256" key="4">
    <source>
        <dbReference type="ARBA" id="ARBA00022741"/>
    </source>
</evidence>
<protein>
    <recommendedName>
        <fullName evidence="7 8">Peptide chain release factor 3</fullName>
        <shortName evidence="8">RF-3</shortName>
    </recommendedName>
</protein>
<dbReference type="Proteomes" id="UP000019812">
    <property type="component" value="Unassembled WGS sequence"/>
</dbReference>
<accession>A0A084Y1U1</accession>
<dbReference type="NCBIfam" id="NF001964">
    <property type="entry name" value="PRK00741.1"/>
    <property type="match status" value="1"/>
</dbReference>
<dbReference type="GO" id="GO:0016149">
    <property type="term" value="F:translation release factor activity, codon specific"/>
    <property type="evidence" value="ECO:0007669"/>
    <property type="project" value="UniProtKB-UniRule"/>
</dbReference>
<dbReference type="AlphaFoldDB" id="A0A084Y1U1"/>
<evidence type="ECO:0000313" key="10">
    <source>
        <dbReference type="EMBL" id="KFB68685.1"/>
    </source>
</evidence>
<keyword evidence="6 8" id="KW-0342">GTP-binding</keyword>
<evidence type="ECO:0000259" key="9">
    <source>
        <dbReference type="PROSITE" id="PS51722"/>
    </source>
</evidence>
<evidence type="ECO:0000256" key="1">
    <source>
        <dbReference type="ARBA" id="ARBA00004496"/>
    </source>
</evidence>
<dbReference type="InterPro" id="IPR000795">
    <property type="entry name" value="T_Tr_GTP-bd_dom"/>
</dbReference>
<dbReference type="InterPro" id="IPR031157">
    <property type="entry name" value="G_TR_CS"/>
</dbReference>
<dbReference type="GO" id="GO:0097216">
    <property type="term" value="F:guanosine tetraphosphate binding"/>
    <property type="evidence" value="ECO:0007669"/>
    <property type="project" value="UniProtKB-ARBA"/>
</dbReference>
<dbReference type="Gene3D" id="2.40.30.10">
    <property type="entry name" value="Translation factors"/>
    <property type="match status" value="1"/>
</dbReference>
<dbReference type="Pfam" id="PF16658">
    <property type="entry name" value="RF3_C"/>
    <property type="match status" value="1"/>
</dbReference>
<dbReference type="PRINTS" id="PR00315">
    <property type="entry name" value="ELONGATNFCT"/>
</dbReference>
<name>A0A084Y1U1_9PROT</name>
<dbReference type="InterPro" id="IPR041732">
    <property type="entry name" value="RF3_GTP-bd"/>
</dbReference>
<dbReference type="InterPro" id="IPR005225">
    <property type="entry name" value="Small_GTP-bd"/>
</dbReference>
<evidence type="ECO:0000256" key="6">
    <source>
        <dbReference type="ARBA" id="ARBA00023134"/>
    </source>
</evidence>
<feature type="domain" description="Tr-type G" evidence="9">
    <location>
        <begin position="39"/>
        <end position="306"/>
    </location>
</feature>
<dbReference type="GO" id="GO:0005525">
    <property type="term" value="F:GTP binding"/>
    <property type="evidence" value="ECO:0007669"/>
    <property type="project" value="UniProtKB-UniRule"/>
</dbReference>
<evidence type="ECO:0000313" key="11">
    <source>
        <dbReference type="Proteomes" id="UP000019812"/>
    </source>
</evidence>
<dbReference type="FunFam" id="3.30.70.3280:FF:000001">
    <property type="entry name" value="Peptide chain release factor 3"/>
    <property type="match status" value="1"/>
</dbReference>
<evidence type="ECO:0000256" key="2">
    <source>
        <dbReference type="ARBA" id="ARBA00009978"/>
    </source>
</evidence>
<dbReference type="InterPro" id="IPR035647">
    <property type="entry name" value="EFG_III/V"/>
</dbReference>
<dbReference type="SUPFAM" id="SSF50447">
    <property type="entry name" value="Translation proteins"/>
    <property type="match status" value="1"/>
</dbReference>
<dbReference type="CDD" id="cd04169">
    <property type="entry name" value="RF3"/>
    <property type="match status" value="1"/>
</dbReference>
<dbReference type="PROSITE" id="PS51722">
    <property type="entry name" value="G_TR_2"/>
    <property type="match status" value="1"/>
</dbReference>
<dbReference type="PANTHER" id="PTHR43556">
    <property type="entry name" value="PEPTIDE CHAIN RELEASE FACTOR RF3"/>
    <property type="match status" value="1"/>
</dbReference>
<reference evidence="10 11" key="1">
    <citation type="submission" date="2014-07" db="EMBL/GenBank/DDBJ databases">
        <title>Expanding our view of genomic diversity in Candidatus Accumulibacter clades.</title>
        <authorList>
            <person name="Skennerton C.T."/>
            <person name="Barr J.J."/>
            <person name="Slater F.R."/>
            <person name="Bond P.L."/>
            <person name="Tyson G.W."/>
        </authorList>
    </citation>
    <scope>NUCLEOTIDE SEQUENCE [LARGE SCALE GENOMIC DNA]</scope>
    <source>
        <strain evidence="11">SK-01</strain>
    </source>
</reference>
<dbReference type="GO" id="GO:0005829">
    <property type="term" value="C:cytosol"/>
    <property type="evidence" value="ECO:0007669"/>
    <property type="project" value="TreeGrafter"/>
</dbReference>
<proteinExistence type="inferred from homology"/>
<evidence type="ECO:0000256" key="8">
    <source>
        <dbReference type="HAMAP-Rule" id="MF_00072"/>
    </source>
</evidence>
<dbReference type="InterPro" id="IPR004548">
    <property type="entry name" value="PrfC"/>
</dbReference>
<dbReference type="GO" id="GO:0016150">
    <property type="term" value="F:translation release factor activity, codon nonspecific"/>
    <property type="evidence" value="ECO:0007669"/>
    <property type="project" value="TreeGrafter"/>
</dbReference>
<dbReference type="PROSITE" id="PS00301">
    <property type="entry name" value="G_TR_1"/>
    <property type="match status" value="1"/>
</dbReference>
<sequence length="560" mass="62745">MLVLPHGRFLAVESFLMSTLLSESRNESQFPPEILREVARRRTFAIISHPDAGKTTLTEKLLLFGGAIQLAGTVKGRKSARHATSDWMEVEKQRGISVTSSVMQFEYQQHTINLLDTPGHEDFSEDTYRVLTAVDAAVMVIDAAKGVEAQTIKLLNVCRMRNTPIITFVNKFDREVREPFDLLGEIEAVLGIECAPITWPIGMGKTFRGVYHLLNDCLLHFSAGEERRSESAILDGLDNPLLDAQFPAEVSKLREDVDLIQSASSPFDLVGFLAGRQSPVFFGSAINNFGVQEILQALLDWAPPPQERDGGKRLVQPGEATFSGFVFKIQANMDPKHRDRIAFFRVCSGRYSPGMKVKHLRLDREMKLANVLTFMANERLLMEDAVAGDIIGIHNHGNLHIGDCLSEGETLGFKGIPYFSPELFRAARLRDPLKSKQLLKGLQELGEEGAIQVFENLASGALLLGAVGNLQFEVVAHRLKTEYKVDAIFESADIYTARWLTFPDDATRRNFEREQLHRMAKDVDGNPVYLASTRYNLEVTSEKWARVGFHDTREHGQLFV</sequence>
<dbReference type="Gene3D" id="3.40.50.300">
    <property type="entry name" value="P-loop containing nucleotide triphosphate hydrolases"/>
    <property type="match status" value="1"/>
</dbReference>
<dbReference type="InterPro" id="IPR009000">
    <property type="entry name" value="Transl_B-barrel_sf"/>
</dbReference>
<evidence type="ECO:0000256" key="7">
    <source>
        <dbReference type="ARBA" id="ARBA00073639"/>
    </source>
</evidence>
<keyword evidence="5 8" id="KW-0648">Protein biosynthesis</keyword>
<keyword evidence="3 8" id="KW-0963">Cytoplasm</keyword>
<dbReference type="Pfam" id="PF22042">
    <property type="entry name" value="EF-G_D2"/>
    <property type="match status" value="1"/>
</dbReference>
<dbReference type="InterPro" id="IPR038467">
    <property type="entry name" value="RF3_dom_3_sf"/>
</dbReference>
<dbReference type="SUPFAM" id="SSF54980">
    <property type="entry name" value="EF-G C-terminal domain-like"/>
    <property type="match status" value="1"/>
</dbReference>
<dbReference type="InterPro" id="IPR032090">
    <property type="entry name" value="RF3_C"/>
</dbReference>
<dbReference type="NCBIfam" id="TIGR00231">
    <property type="entry name" value="small_GTP"/>
    <property type="match status" value="1"/>
</dbReference>
<dbReference type="GO" id="GO:0003924">
    <property type="term" value="F:GTPase activity"/>
    <property type="evidence" value="ECO:0007669"/>
    <property type="project" value="InterPro"/>
</dbReference>
<gene>
    <name evidence="8 10" type="primary">prfC</name>
    <name evidence="10" type="ORF">CAPSK01_001539</name>
</gene>
<dbReference type="InterPro" id="IPR053905">
    <property type="entry name" value="EF-G-like_DII"/>
</dbReference>
<dbReference type="STRING" id="1457154.CAPSK01_001539"/>
<dbReference type="PANTHER" id="PTHR43556:SF2">
    <property type="entry name" value="PEPTIDE CHAIN RELEASE FACTOR RF3"/>
    <property type="match status" value="1"/>
</dbReference>
<evidence type="ECO:0000256" key="5">
    <source>
        <dbReference type="ARBA" id="ARBA00022917"/>
    </source>
</evidence>
<dbReference type="HAMAP" id="MF_00072">
    <property type="entry name" value="Rel_fac_3"/>
    <property type="match status" value="1"/>
</dbReference>
<evidence type="ECO:0000256" key="3">
    <source>
        <dbReference type="ARBA" id="ARBA00022490"/>
    </source>
</evidence>
<comment type="function">
    <text evidence="8">Increases the formation of ribosomal termination complexes and stimulates activities of RF-1 and RF-2. It binds guanine nucleotides and has strong preference for UGA stop codons. It may interact directly with the ribosome. The stimulation of RF-1 and RF-2 is significantly reduced by GTP and GDP, but not by GMP.</text>
</comment>
<dbReference type="SUPFAM" id="SSF52540">
    <property type="entry name" value="P-loop containing nucleoside triphosphate hydrolases"/>
    <property type="match status" value="1"/>
</dbReference>
<dbReference type="NCBIfam" id="TIGR00503">
    <property type="entry name" value="prfC"/>
    <property type="match status" value="1"/>
</dbReference>